<feature type="transmembrane region" description="Helical" evidence="4">
    <location>
        <begin position="107"/>
        <end position="125"/>
    </location>
</feature>
<evidence type="ECO:0000256" key="1">
    <source>
        <dbReference type="ARBA" id="ARBA00022692"/>
    </source>
</evidence>
<organism evidence="5">
    <name type="scientific">Haptolina ericina</name>
    <dbReference type="NCBI Taxonomy" id="156174"/>
    <lineage>
        <taxon>Eukaryota</taxon>
        <taxon>Haptista</taxon>
        <taxon>Haptophyta</taxon>
        <taxon>Prymnesiophyceae</taxon>
        <taxon>Prymnesiales</taxon>
        <taxon>Prymnesiaceae</taxon>
        <taxon>Haptolina</taxon>
    </lineage>
</organism>
<dbReference type="SUPFAM" id="SSF103473">
    <property type="entry name" value="MFS general substrate transporter"/>
    <property type="match status" value="1"/>
</dbReference>
<keyword evidence="2 4" id="KW-1133">Transmembrane helix</keyword>
<evidence type="ECO:0000256" key="3">
    <source>
        <dbReference type="ARBA" id="ARBA00023136"/>
    </source>
</evidence>
<keyword evidence="1 4" id="KW-0812">Transmembrane</keyword>
<accession>A0A7S3B538</accession>
<dbReference type="PANTHER" id="PTHR23121:SF9">
    <property type="entry name" value="SODIUM-DEPENDENT GLUCOSE TRANSPORTER 1"/>
    <property type="match status" value="1"/>
</dbReference>
<dbReference type="AlphaFoldDB" id="A0A7S3B538"/>
<proteinExistence type="predicted"/>
<protein>
    <recommendedName>
        <fullName evidence="6">Major facilitator superfamily (MFS) profile domain-containing protein</fullName>
    </recommendedName>
</protein>
<feature type="transmembrane region" description="Helical" evidence="4">
    <location>
        <begin position="131"/>
        <end position="149"/>
    </location>
</feature>
<dbReference type="Gene3D" id="1.20.1250.20">
    <property type="entry name" value="MFS general substrate transporter like domains"/>
    <property type="match status" value="1"/>
</dbReference>
<evidence type="ECO:0000256" key="4">
    <source>
        <dbReference type="SAM" id="Phobius"/>
    </source>
</evidence>
<feature type="transmembrane region" description="Helical" evidence="4">
    <location>
        <begin position="170"/>
        <end position="190"/>
    </location>
</feature>
<feature type="transmembrane region" description="Helical" evidence="4">
    <location>
        <begin position="36"/>
        <end position="57"/>
    </location>
</feature>
<evidence type="ECO:0000256" key="2">
    <source>
        <dbReference type="ARBA" id="ARBA00022989"/>
    </source>
</evidence>
<reference evidence="5" key="1">
    <citation type="submission" date="2021-01" db="EMBL/GenBank/DDBJ databases">
        <authorList>
            <person name="Corre E."/>
            <person name="Pelletier E."/>
            <person name="Niang G."/>
            <person name="Scheremetjew M."/>
            <person name="Finn R."/>
            <person name="Kale V."/>
            <person name="Holt S."/>
            <person name="Cochrane G."/>
            <person name="Meng A."/>
            <person name="Brown T."/>
            <person name="Cohen L."/>
        </authorList>
    </citation>
    <scope>NUCLEOTIDE SEQUENCE</scope>
    <source>
        <strain evidence="5">CCMP281</strain>
    </source>
</reference>
<name>A0A7S3B538_9EUKA</name>
<evidence type="ECO:0000313" key="5">
    <source>
        <dbReference type="EMBL" id="CAE0122861.1"/>
    </source>
</evidence>
<feature type="transmembrane region" description="Helical" evidence="4">
    <location>
        <begin position="202"/>
        <end position="221"/>
    </location>
</feature>
<dbReference type="EMBL" id="HBHX01042489">
    <property type="protein sequence ID" value="CAE0122861.1"/>
    <property type="molecule type" value="Transcribed_RNA"/>
</dbReference>
<sequence>MHEESGPLLPLKSERGALDAVEAHPRGNREELPGSFMLSLLYWGVYVANGGLVGALGPSLESFERATGLSEAAMGRLVMQNRIAKVIGVGIWTIYMKRFGTRSWLRPHWVIGMAVLCVAISNAVIAHMQNFVVAIRCALIVAGLSYGISDSGTVQLTLYRWNHSDRHQRTAVAVLNMAFTVGALATPILVALSLRLYGHSHLAFDAITVVALIEAVLLPFYSSPNHPANQMTNEQAGGLRPKHGLSRNSQCAIFACLVAMPPSVSRPIVIWRVVSVAGPTKQFRPEYELLTASDPLLSL</sequence>
<gene>
    <name evidence="5" type="ORF">HERI1096_LOCUS23562</name>
</gene>
<evidence type="ECO:0008006" key="6">
    <source>
        <dbReference type="Google" id="ProtNLM"/>
    </source>
</evidence>
<keyword evidence="3 4" id="KW-0472">Membrane</keyword>
<dbReference type="InterPro" id="IPR036259">
    <property type="entry name" value="MFS_trans_sf"/>
</dbReference>
<dbReference type="PANTHER" id="PTHR23121">
    <property type="entry name" value="SODIUM-DEPENDENT GLUCOSE TRANSPORTER 1"/>
    <property type="match status" value="1"/>
</dbReference>